<name>A0A8U0PTN9_SALNM</name>
<evidence type="ECO:0000313" key="3">
    <source>
        <dbReference type="Proteomes" id="UP000808372"/>
    </source>
</evidence>
<feature type="signal peptide" evidence="2">
    <location>
        <begin position="1"/>
        <end position="23"/>
    </location>
</feature>
<keyword evidence="3" id="KW-1185">Reference proteome</keyword>
<proteinExistence type="predicted"/>
<gene>
    <name evidence="4" type="primary">LOC120030531</name>
</gene>
<evidence type="ECO:0000256" key="2">
    <source>
        <dbReference type="SAM" id="SignalP"/>
    </source>
</evidence>
<feature type="compositionally biased region" description="Low complexity" evidence="1">
    <location>
        <begin position="84"/>
        <end position="96"/>
    </location>
</feature>
<evidence type="ECO:0000256" key="1">
    <source>
        <dbReference type="SAM" id="MobiDB-lite"/>
    </source>
</evidence>
<evidence type="ECO:0000313" key="4">
    <source>
        <dbReference type="RefSeq" id="XP_038831866.1"/>
    </source>
</evidence>
<dbReference type="RefSeq" id="XP_038831866.1">
    <property type="nucleotide sequence ID" value="XM_038975938.1"/>
</dbReference>
<dbReference type="GeneID" id="120030531"/>
<reference evidence="4" key="1">
    <citation type="submission" date="2025-08" db="UniProtKB">
        <authorList>
            <consortium name="RefSeq"/>
        </authorList>
    </citation>
    <scope>IDENTIFICATION</scope>
    <source>
        <tissue evidence="4">White muscle</tissue>
    </source>
</reference>
<accession>A0A8U0PTN9</accession>
<sequence>MNMPSICIQLYVLGLLVMMGSRAEGVLYTPSTANHTPSTANLSPSTANLSPSTANLNPSTANLTPSTANLNPSTANLNPSTANLTPSTANPTPSTAVLSPSTANLSPSTAVLSPSTANLSPSTANLNPSTANLNPSTANQTPSAANEIDQTTSSGLTALSHSQGWESTGTTETISAPVSTTRGSDIAGEPRKAERVTTLVLRYTRIALLGSTAPVCARRAGETTHHPHQISTRTLRNALDSCARSYPRAGYVPTTSR</sequence>
<keyword evidence="2" id="KW-0732">Signal</keyword>
<organism evidence="3 4">
    <name type="scientific">Salvelinus namaycush</name>
    <name type="common">Lake trout</name>
    <name type="synonym">Salmo namaycush</name>
    <dbReference type="NCBI Taxonomy" id="8040"/>
    <lineage>
        <taxon>Eukaryota</taxon>
        <taxon>Metazoa</taxon>
        <taxon>Chordata</taxon>
        <taxon>Craniata</taxon>
        <taxon>Vertebrata</taxon>
        <taxon>Euteleostomi</taxon>
        <taxon>Actinopterygii</taxon>
        <taxon>Neopterygii</taxon>
        <taxon>Teleostei</taxon>
        <taxon>Protacanthopterygii</taxon>
        <taxon>Salmoniformes</taxon>
        <taxon>Salmonidae</taxon>
        <taxon>Salmoninae</taxon>
        <taxon>Salvelinus</taxon>
    </lineage>
</organism>
<dbReference type="Proteomes" id="UP000808372">
    <property type="component" value="Chromosome 36"/>
</dbReference>
<dbReference type="KEGG" id="snh:120030531"/>
<dbReference type="AlphaFoldDB" id="A0A8U0PTN9"/>
<feature type="compositionally biased region" description="Polar residues" evidence="1">
    <location>
        <begin position="97"/>
        <end position="183"/>
    </location>
</feature>
<feature type="chain" id="PRO_5035791676" evidence="2">
    <location>
        <begin position="24"/>
        <end position="257"/>
    </location>
</feature>
<feature type="region of interest" description="Disordered" evidence="1">
    <location>
        <begin position="84"/>
        <end position="190"/>
    </location>
</feature>
<protein>
    <submittedName>
        <fullName evidence="4">DNA-directed RNA polymerase II subunit RPB1-like</fullName>
    </submittedName>
</protein>